<evidence type="ECO:0000313" key="1">
    <source>
        <dbReference type="EMBL" id="EEG72163.1"/>
    </source>
</evidence>
<keyword evidence="2" id="KW-1185">Reference proteome</keyword>
<comment type="caution">
    <text evidence="1">The sequence shown here is derived from an EMBL/GenBank/DDBJ whole genome shotgun (WGS) entry which is preliminary data.</text>
</comment>
<accession>C0C6P0</accession>
<organism evidence="1 2">
    <name type="scientific">[Clostridium] hylemonae DSM 15053</name>
    <dbReference type="NCBI Taxonomy" id="553973"/>
    <lineage>
        <taxon>Bacteria</taxon>
        <taxon>Bacillati</taxon>
        <taxon>Bacillota</taxon>
        <taxon>Clostridia</taxon>
        <taxon>Lachnospirales</taxon>
        <taxon>Lachnospiraceae</taxon>
    </lineage>
</organism>
<name>C0C6P0_9FIRM</name>
<protein>
    <submittedName>
        <fullName evidence="1">Uncharacterized protein</fullName>
    </submittedName>
</protein>
<sequence length="39" mass="4648">MNLYNLCVLRTGGFLYDRKRCSFGSRLNYKEVHHFHGKS</sequence>
<dbReference type="EMBL" id="ABYI02000047">
    <property type="protein sequence ID" value="EEG72163.1"/>
    <property type="molecule type" value="Genomic_DNA"/>
</dbReference>
<gene>
    <name evidence="1" type="ORF">CLOHYLEM_07779</name>
</gene>
<dbReference type="Proteomes" id="UP000004893">
    <property type="component" value="Unassembled WGS sequence"/>
</dbReference>
<dbReference type="AlphaFoldDB" id="C0C6P0"/>
<reference evidence="1" key="2">
    <citation type="submission" date="2013-06" db="EMBL/GenBank/DDBJ databases">
        <title>Draft genome sequence of Clostridium hylemonae (DSM 15053).</title>
        <authorList>
            <person name="Sudarsanam P."/>
            <person name="Ley R."/>
            <person name="Guruge J."/>
            <person name="Turnbaugh P.J."/>
            <person name="Mahowald M."/>
            <person name="Liep D."/>
            <person name="Gordon J."/>
        </authorList>
    </citation>
    <scope>NUCLEOTIDE SEQUENCE</scope>
    <source>
        <strain evidence="1">DSM 15053</strain>
    </source>
</reference>
<evidence type="ECO:0000313" key="2">
    <source>
        <dbReference type="Proteomes" id="UP000004893"/>
    </source>
</evidence>
<dbReference type="HOGENOM" id="CLU_3307376_0_0_9"/>
<dbReference type="STRING" id="553973.CLOHYLEM_07779"/>
<proteinExistence type="predicted"/>
<reference evidence="1" key="1">
    <citation type="submission" date="2009-02" db="EMBL/GenBank/DDBJ databases">
        <authorList>
            <person name="Fulton L."/>
            <person name="Clifton S."/>
            <person name="Fulton B."/>
            <person name="Xu J."/>
            <person name="Minx P."/>
            <person name="Pepin K.H."/>
            <person name="Johnson M."/>
            <person name="Bhonagiri V."/>
            <person name="Nash W.E."/>
            <person name="Mardis E.R."/>
            <person name="Wilson R.K."/>
        </authorList>
    </citation>
    <scope>NUCLEOTIDE SEQUENCE [LARGE SCALE GENOMIC DNA]</scope>
    <source>
        <strain evidence="1">DSM 15053</strain>
    </source>
</reference>